<evidence type="ECO:0000259" key="3">
    <source>
        <dbReference type="Pfam" id="PF02709"/>
    </source>
</evidence>
<dbReference type="InterPro" id="IPR050834">
    <property type="entry name" value="Glycosyltransf_2"/>
</dbReference>
<dbReference type="PANTHER" id="PTHR43685">
    <property type="entry name" value="GLYCOSYLTRANSFERASE"/>
    <property type="match status" value="1"/>
</dbReference>
<dbReference type="Gene3D" id="3.90.550.10">
    <property type="entry name" value="Spore Coat Polysaccharide Biosynthesis Protein SpsA, Chain A"/>
    <property type="match status" value="1"/>
</dbReference>
<reference evidence="5" key="1">
    <citation type="submission" date="2020-07" db="EMBL/GenBank/DDBJ databases">
        <title>Complete genome sequencing of Coprobacter sp. strain 2CBH44.</title>
        <authorList>
            <person name="Sakamoto M."/>
            <person name="Murakami T."/>
            <person name="Mori H."/>
        </authorList>
    </citation>
    <scope>NUCLEOTIDE SEQUENCE [LARGE SCALE GENOMIC DNA]</scope>
    <source>
        <strain evidence="5">2CBH44</strain>
    </source>
</reference>
<dbReference type="Pfam" id="PF00535">
    <property type="entry name" value="Glycos_transf_2"/>
    <property type="match status" value="1"/>
</dbReference>
<evidence type="ECO:0000313" key="4">
    <source>
        <dbReference type="EMBL" id="BCI64062.1"/>
    </source>
</evidence>
<dbReference type="InterPro" id="IPR001173">
    <property type="entry name" value="Glyco_trans_2-like"/>
</dbReference>
<dbReference type="Pfam" id="PF02709">
    <property type="entry name" value="Glyco_transf_7C"/>
    <property type="match status" value="1"/>
</dbReference>
<dbReference type="RefSeq" id="WP_021930898.1">
    <property type="nucleotide sequence ID" value="NZ_AP023322.1"/>
</dbReference>
<dbReference type="KEGG" id="copr:Cop2CBH44_24150"/>
<evidence type="ECO:0000313" key="5">
    <source>
        <dbReference type="Proteomes" id="UP000594042"/>
    </source>
</evidence>
<organism evidence="4 5">
    <name type="scientific">Coprobacter secundus subsp. similis</name>
    <dbReference type="NCBI Taxonomy" id="2751153"/>
    <lineage>
        <taxon>Bacteria</taxon>
        <taxon>Pseudomonadati</taxon>
        <taxon>Bacteroidota</taxon>
        <taxon>Bacteroidia</taxon>
        <taxon>Bacteroidales</taxon>
        <taxon>Barnesiellaceae</taxon>
        <taxon>Coprobacter</taxon>
    </lineage>
</organism>
<evidence type="ECO:0000259" key="2">
    <source>
        <dbReference type="Pfam" id="PF00535"/>
    </source>
</evidence>
<dbReference type="CDD" id="cd06420">
    <property type="entry name" value="GT2_Chondriotin_Pol_N"/>
    <property type="match status" value="1"/>
</dbReference>
<feature type="domain" description="Glycosyltransferase 2-like" evidence="2">
    <location>
        <begin position="8"/>
        <end position="134"/>
    </location>
</feature>
<dbReference type="AlphaFoldDB" id="A0A7G1HYZ4"/>
<sequence length="271" mass="31334">MNKFRVTLLISTYNWPEALSLSIKSALSQTVLPDEIVVADDGSTERTLEVIEQLRSESSIPIRHIWHTDEGFRKTIILNNAIRETDSDYIIQIDGDIILHPKFIEDHLSEARKNTFLRGGRAILSPEQTERTIVSSEIDAHILSKELKNRLNSVRNPFLSLFLTRVSADIAHVKGCNISYWKNDFIKVNGYNNMLLGWGHEDIELAARFYLSGVKMKKIKMKGIAFHLYHNINSREQELRNYDVYQKVLEKKITYCEDGYAQGEQYPYKVL</sequence>
<dbReference type="PANTHER" id="PTHR43685:SF3">
    <property type="entry name" value="SLR2126 PROTEIN"/>
    <property type="match status" value="1"/>
</dbReference>
<dbReference type="EMBL" id="AP023322">
    <property type="protein sequence ID" value="BCI64062.1"/>
    <property type="molecule type" value="Genomic_DNA"/>
</dbReference>
<dbReference type="GO" id="GO:0016740">
    <property type="term" value="F:transferase activity"/>
    <property type="evidence" value="ECO:0007669"/>
    <property type="project" value="UniProtKB-KW"/>
</dbReference>
<name>A0A7G1HYZ4_9BACT</name>
<dbReference type="SUPFAM" id="SSF53448">
    <property type="entry name" value="Nucleotide-diphospho-sugar transferases"/>
    <property type="match status" value="1"/>
</dbReference>
<protein>
    <submittedName>
        <fullName evidence="4">Glycosyl transferase family 2</fullName>
    </submittedName>
</protein>
<accession>A0A7G1HYZ4</accession>
<keyword evidence="5" id="KW-1185">Reference proteome</keyword>
<gene>
    <name evidence="4" type="ORF">Cop2CBH44_24150</name>
</gene>
<feature type="domain" description="Galactosyltransferase C-terminal" evidence="3">
    <location>
        <begin position="169"/>
        <end position="230"/>
    </location>
</feature>
<evidence type="ECO:0000256" key="1">
    <source>
        <dbReference type="ARBA" id="ARBA00022679"/>
    </source>
</evidence>
<dbReference type="Proteomes" id="UP000594042">
    <property type="component" value="Chromosome"/>
</dbReference>
<dbReference type="InterPro" id="IPR027791">
    <property type="entry name" value="Galactosyl_T_C"/>
</dbReference>
<proteinExistence type="predicted"/>
<dbReference type="InterPro" id="IPR029044">
    <property type="entry name" value="Nucleotide-diphossugar_trans"/>
</dbReference>
<keyword evidence="1 4" id="KW-0808">Transferase</keyword>